<keyword evidence="4" id="KW-1133">Transmembrane helix</keyword>
<keyword evidence="2" id="KW-0808">Transferase</keyword>
<keyword evidence="4" id="KW-0812">Transmembrane</keyword>
<dbReference type="PANTHER" id="PTHR11746">
    <property type="entry name" value="O-METHYLTRANSFERASE"/>
    <property type="match status" value="1"/>
</dbReference>
<reference evidence="7 8" key="1">
    <citation type="submission" date="2021-02" db="EMBL/GenBank/DDBJ databases">
        <title>Plant Genome Project.</title>
        <authorList>
            <person name="Zhang R.-G."/>
        </authorList>
    </citation>
    <scope>NUCLEOTIDE SEQUENCE [LARGE SCALE GENOMIC DNA]</scope>
    <source>
        <tissue evidence="7">Leaves</tissue>
    </source>
</reference>
<keyword evidence="3" id="KW-0949">S-adenosyl-L-methionine</keyword>
<dbReference type="EMBL" id="JAFEMO010000001">
    <property type="protein sequence ID" value="KAH7578118.1"/>
    <property type="molecule type" value="Genomic_DNA"/>
</dbReference>
<evidence type="ECO:0000259" key="5">
    <source>
        <dbReference type="Pfam" id="PF00891"/>
    </source>
</evidence>
<dbReference type="Pfam" id="PF00891">
    <property type="entry name" value="Methyltransf_2"/>
    <property type="match status" value="1"/>
</dbReference>
<gene>
    <name evidence="7" type="ORF">JRO89_XS01G0343000</name>
</gene>
<proteinExistence type="predicted"/>
<keyword evidence="4" id="KW-0472">Membrane</keyword>
<dbReference type="Pfam" id="PF08100">
    <property type="entry name" value="Dimerisation"/>
    <property type="match status" value="1"/>
</dbReference>
<dbReference type="InterPro" id="IPR036390">
    <property type="entry name" value="WH_DNA-bd_sf"/>
</dbReference>
<protein>
    <recommendedName>
        <fullName evidence="9">Caffeic acid O-methyltransferase</fullName>
    </recommendedName>
</protein>
<sequence length="254" mass="28097">MSSSAEIQTKQSKEEDEGETYSYAMQLSMSVVLPMAMHTAIELGVFEIIARAGPGAKLSAPDIVAQMPTRNSNAPMMLDRILRLLVSHRVLDCSVCGGERLYGLAPVSKYFVRNQDGISLGSFMALPQDNAFLDSWSQLKNSILEGGIAFNRVHGMHLFEYAATNRSFSEVYNNAMFSHTTIVMDRILECYEGFENLKQLVDVGGGLGIALNIITSKYPHIRGFNFDLPHVIQHAPSFPGNILSIFIILYILLS</sequence>
<keyword evidence="1" id="KW-0489">Methyltransferase</keyword>
<keyword evidence="8" id="KW-1185">Reference proteome</keyword>
<evidence type="ECO:0000256" key="1">
    <source>
        <dbReference type="ARBA" id="ARBA00022603"/>
    </source>
</evidence>
<evidence type="ECO:0000256" key="3">
    <source>
        <dbReference type="ARBA" id="ARBA00022691"/>
    </source>
</evidence>
<evidence type="ECO:0000313" key="7">
    <source>
        <dbReference type="EMBL" id="KAH7578118.1"/>
    </source>
</evidence>
<feature type="domain" description="O-methyltransferase dimerisation" evidence="6">
    <location>
        <begin position="25"/>
        <end position="113"/>
    </location>
</feature>
<accession>A0ABQ8IN68</accession>
<dbReference type="Gene3D" id="3.40.50.150">
    <property type="entry name" value="Vaccinia Virus protein VP39"/>
    <property type="match status" value="1"/>
</dbReference>
<dbReference type="InterPro" id="IPR001077">
    <property type="entry name" value="COMT_C"/>
</dbReference>
<dbReference type="InterPro" id="IPR036388">
    <property type="entry name" value="WH-like_DNA-bd_sf"/>
</dbReference>
<name>A0ABQ8IN68_9ROSI</name>
<dbReference type="Proteomes" id="UP000827721">
    <property type="component" value="Unassembled WGS sequence"/>
</dbReference>
<dbReference type="SUPFAM" id="SSF53335">
    <property type="entry name" value="S-adenosyl-L-methionine-dependent methyltransferases"/>
    <property type="match status" value="1"/>
</dbReference>
<organism evidence="7 8">
    <name type="scientific">Xanthoceras sorbifolium</name>
    <dbReference type="NCBI Taxonomy" id="99658"/>
    <lineage>
        <taxon>Eukaryota</taxon>
        <taxon>Viridiplantae</taxon>
        <taxon>Streptophyta</taxon>
        <taxon>Embryophyta</taxon>
        <taxon>Tracheophyta</taxon>
        <taxon>Spermatophyta</taxon>
        <taxon>Magnoliopsida</taxon>
        <taxon>eudicotyledons</taxon>
        <taxon>Gunneridae</taxon>
        <taxon>Pentapetalae</taxon>
        <taxon>rosids</taxon>
        <taxon>malvids</taxon>
        <taxon>Sapindales</taxon>
        <taxon>Sapindaceae</taxon>
        <taxon>Xanthoceroideae</taxon>
        <taxon>Xanthoceras</taxon>
    </lineage>
</organism>
<dbReference type="InterPro" id="IPR029063">
    <property type="entry name" value="SAM-dependent_MTases_sf"/>
</dbReference>
<feature type="transmembrane region" description="Helical" evidence="4">
    <location>
        <begin position="235"/>
        <end position="253"/>
    </location>
</feature>
<evidence type="ECO:0000313" key="8">
    <source>
        <dbReference type="Proteomes" id="UP000827721"/>
    </source>
</evidence>
<dbReference type="InterPro" id="IPR012967">
    <property type="entry name" value="COMT_dimerisation"/>
</dbReference>
<feature type="domain" description="O-methyltransferase C-terminal" evidence="5">
    <location>
        <begin position="136"/>
        <end position="238"/>
    </location>
</feature>
<dbReference type="PROSITE" id="PS51683">
    <property type="entry name" value="SAM_OMT_II"/>
    <property type="match status" value="1"/>
</dbReference>
<dbReference type="InterPro" id="IPR016461">
    <property type="entry name" value="COMT-like"/>
</dbReference>
<comment type="caution">
    <text evidence="7">The sequence shown here is derived from an EMBL/GenBank/DDBJ whole genome shotgun (WGS) entry which is preliminary data.</text>
</comment>
<evidence type="ECO:0000256" key="2">
    <source>
        <dbReference type="ARBA" id="ARBA00022679"/>
    </source>
</evidence>
<evidence type="ECO:0000259" key="6">
    <source>
        <dbReference type="Pfam" id="PF08100"/>
    </source>
</evidence>
<evidence type="ECO:0000256" key="4">
    <source>
        <dbReference type="SAM" id="Phobius"/>
    </source>
</evidence>
<evidence type="ECO:0008006" key="9">
    <source>
        <dbReference type="Google" id="ProtNLM"/>
    </source>
</evidence>
<dbReference type="SUPFAM" id="SSF46785">
    <property type="entry name" value="Winged helix' DNA-binding domain"/>
    <property type="match status" value="1"/>
</dbReference>
<dbReference type="Gene3D" id="1.10.10.10">
    <property type="entry name" value="Winged helix-like DNA-binding domain superfamily/Winged helix DNA-binding domain"/>
    <property type="match status" value="1"/>
</dbReference>